<evidence type="ECO:0000256" key="3">
    <source>
        <dbReference type="ARBA" id="ARBA00023034"/>
    </source>
</evidence>
<feature type="domain" description="TRAPPC10/Trs130 N-terminal" evidence="6">
    <location>
        <begin position="12"/>
        <end position="328"/>
    </location>
</feature>
<evidence type="ECO:0000259" key="8">
    <source>
        <dbReference type="Pfam" id="PF24967"/>
    </source>
</evidence>
<feature type="region of interest" description="Disordered" evidence="4">
    <location>
        <begin position="1353"/>
        <end position="1378"/>
    </location>
</feature>
<dbReference type="Pfam" id="PF23274">
    <property type="entry name" value="DUF7077"/>
    <property type="match status" value="1"/>
</dbReference>
<feature type="region of interest" description="Disordered" evidence="4">
    <location>
        <begin position="1171"/>
        <end position="1239"/>
    </location>
</feature>
<evidence type="ECO:0000256" key="1">
    <source>
        <dbReference type="ARBA" id="ARBA00004555"/>
    </source>
</evidence>
<dbReference type="Pfam" id="PF23036">
    <property type="entry name" value="TRAPPC10_1st"/>
    <property type="match status" value="1"/>
</dbReference>
<evidence type="ECO:0000313" key="10">
    <source>
        <dbReference type="Proteomes" id="UP000094236"/>
    </source>
</evidence>
<dbReference type="GO" id="GO:0034498">
    <property type="term" value="P:early endosome to Golgi transport"/>
    <property type="evidence" value="ECO:0007669"/>
    <property type="project" value="TreeGrafter"/>
</dbReference>
<gene>
    <name evidence="9" type="ORF">PACTADRAFT_185119</name>
</gene>
<organism evidence="9 10">
    <name type="scientific">Pachysolen tannophilus NRRL Y-2460</name>
    <dbReference type="NCBI Taxonomy" id="669874"/>
    <lineage>
        <taxon>Eukaryota</taxon>
        <taxon>Fungi</taxon>
        <taxon>Dikarya</taxon>
        <taxon>Ascomycota</taxon>
        <taxon>Saccharomycotina</taxon>
        <taxon>Pichiomycetes</taxon>
        <taxon>Pachysolenaceae</taxon>
        <taxon>Pachysolen</taxon>
    </lineage>
</organism>
<feature type="domain" description="TRAPPC10/Trs130 C-terminal" evidence="5">
    <location>
        <begin position="1272"/>
        <end position="1397"/>
    </location>
</feature>
<keyword evidence="3" id="KW-0333">Golgi apparatus</keyword>
<sequence length="1408" mass="162073">MDFNHDGGGVRVGYYDPFDLYGKFSEELSKKLPLTNLHWKESKDKQLKSIDVLRLTFVQDIPNSSSTSSSIDFSDEQNDQFYHNLILQSQNNNVPYVQVMLIKCLNMDDYKSKVRPLIREWLKQKITGNIIPTGWLLVLVADGSIDEEPTVFNKSTNVYNKIKLDFEESHCIKLKAEYKSTLEYNENWNSLITSFKLTLLDSFTERLKLYKKQLQSLDKRKIINPIFKIVLQESTAKIFQDMTLYTESLIEYDKLLKKFNKLVHDKILEVPTGLESPDMDWGSFINNKLFHANLNLEKLLFDKKLTKFQFYCYNFLKQSSLLISLSTTASSPTFRTLHIIELLRRLRIFTSNLLNLCDNNLELISQVSEFNFIIIDEYLQNEAVLKTIQYNLGKPEIQKHAELLEFIGELKLCQREQLIKIGEYFNYKIEGVIADVDLHNDNISNKHDESSQQKLFQVTYAPLVEPLRSQSNFEDKFVELTQQVVENFNMANIRPRSIDILSTEIAMVFYNNGLYEKASNILSSCFQFYKLQGWDYISCHLLKIYIECLEKIVNENDHPDSNSERDEAGEVGKTHTLLCSYLDLLSTKSCTSREISLLANKITKLSSSLKESDAGLIYPLETLFDFKINKFIESEDVNIYNLKVTLTSHFKFKTPDLKVNSISLELINMQDPDESIILKNSDIQALSVGQNSNKFKLTTTEIIEDDFKLSKLVVSIGKLNLHKDFSKDNERVKLFPVISTAPSEKNKHPKNNFWCDLSIPSKRYLNDDSMLLTINNGDSALNDLNIQFWCGNTSSNLELVETKTTCFSKTDNGKSIDIESCKDDDGNIVFNIKNGIAENEVLEVYVPYLINPVPGSNDDENQYVLKIKAKLKYKQNGQCHQYHFKKDIDTSLSIAVTVQDIFKSCTLFSNFSIGTSDSKLPIKIIDVDFHSSSSDSNYNISTCSNSLLKKSDNMIAYGEQPAKFFYKIEKKDDNFDKEDETFLLTIKYRDLKDEALYIIKDEFKKMIEDHEKDNHSYNFRKFALKSVTLFENLLSIRLNLYSIEQLIRIDNNLNQLVDSILRKFFEWHDGGAKNGGDQEDEKFVQEFAQILLNFFKKFSIKNGYQVSILEKEKYFESLNKILKINVPVPLVRIIHKLEFKILQTRSHYIVGEPIQLELYINSTTSWSGKPPLEPLISKDDESSISPPIAEIKSPNPGLKPGASAMSGSVSPSVSSVPSSPVLQQKQQNRTVSDGDSSDLYHNDMSTSTIDLNAVNEKIDKKIDNIKKKKKVMFESTSKNRKKNKQSCLSFEIDLQISDNWLISGKKKFLYKVTPSAFSSNKHNFELEEPVNLILIPLKIGKIPLPKIDIRLLNEDEDRDEDEEAGDKPEGEEEIEHDLGDEFTMEIDYKNNFETLTIVSELDKINFEF</sequence>
<feature type="compositionally biased region" description="Polar residues" evidence="4">
    <location>
        <begin position="1222"/>
        <end position="1234"/>
    </location>
</feature>
<dbReference type="PANTHER" id="PTHR13251">
    <property type="entry name" value="EPILEPSY HOLOPROSENCEPHALY CANDIDATE 1/TMEM1"/>
    <property type="match status" value="1"/>
</dbReference>
<dbReference type="InterPro" id="IPR045126">
    <property type="entry name" value="TRAPPC10/Trs130"/>
</dbReference>
<feature type="compositionally biased region" description="Low complexity" evidence="4">
    <location>
        <begin position="1200"/>
        <end position="1221"/>
    </location>
</feature>
<dbReference type="GO" id="GO:0005829">
    <property type="term" value="C:cytosol"/>
    <property type="evidence" value="ECO:0007669"/>
    <property type="project" value="GOC"/>
</dbReference>
<feature type="domain" description="DUF7077" evidence="7">
    <location>
        <begin position="751"/>
        <end position="889"/>
    </location>
</feature>
<dbReference type="InterPro" id="IPR022233">
    <property type="entry name" value="TRAPPC10/Trs130_C"/>
</dbReference>
<dbReference type="GO" id="GO:0006891">
    <property type="term" value="P:intra-Golgi vesicle-mediated transport"/>
    <property type="evidence" value="ECO:0007669"/>
    <property type="project" value="TreeGrafter"/>
</dbReference>
<dbReference type="EMBL" id="KV454011">
    <property type="protein sequence ID" value="ODV98379.1"/>
    <property type="molecule type" value="Genomic_DNA"/>
</dbReference>
<dbReference type="Proteomes" id="UP000094236">
    <property type="component" value="Unassembled WGS sequence"/>
</dbReference>
<keyword evidence="2" id="KW-0813">Transport</keyword>
<evidence type="ECO:0000259" key="7">
    <source>
        <dbReference type="Pfam" id="PF23274"/>
    </source>
</evidence>
<dbReference type="InterPro" id="IPR055505">
    <property type="entry name" value="DUF7077"/>
</dbReference>
<accession>A0A1E4U319</accession>
<proteinExistence type="predicted"/>
<protein>
    <recommendedName>
        <fullName evidence="11">Trafficking protein particle complex subunit 11 domain-containing protein</fullName>
    </recommendedName>
</protein>
<dbReference type="InterPro" id="IPR056913">
    <property type="entry name" value="TRAPPC10/Trs130_N"/>
</dbReference>
<keyword evidence="10" id="KW-1185">Reference proteome</keyword>
<dbReference type="STRING" id="669874.A0A1E4U319"/>
<evidence type="ECO:0000259" key="5">
    <source>
        <dbReference type="Pfam" id="PF12584"/>
    </source>
</evidence>
<dbReference type="PANTHER" id="PTHR13251:SF3">
    <property type="entry name" value="TRAFFICKING PROTEIN PARTICLE COMPLEX SUBUNIT 10"/>
    <property type="match status" value="1"/>
</dbReference>
<dbReference type="Pfam" id="PF24967">
    <property type="entry name" value="NTS_TR130"/>
    <property type="match status" value="1"/>
</dbReference>
<reference evidence="10" key="1">
    <citation type="submission" date="2016-05" db="EMBL/GenBank/DDBJ databases">
        <title>Comparative genomics of biotechnologically important yeasts.</title>
        <authorList>
            <consortium name="DOE Joint Genome Institute"/>
            <person name="Riley R."/>
            <person name="Haridas S."/>
            <person name="Wolfe K.H."/>
            <person name="Lopes M.R."/>
            <person name="Hittinger C.T."/>
            <person name="Goker M."/>
            <person name="Salamov A."/>
            <person name="Wisecaver J."/>
            <person name="Long T.M."/>
            <person name="Aerts A.L."/>
            <person name="Barry K."/>
            <person name="Choi C."/>
            <person name="Clum A."/>
            <person name="Coughlan A.Y."/>
            <person name="Deshpande S."/>
            <person name="Douglass A.P."/>
            <person name="Hanson S.J."/>
            <person name="Klenk H.-P."/>
            <person name="Labutti K."/>
            <person name="Lapidus A."/>
            <person name="Lindquist E."/>
            <person name="Lipzen A."/>
            <person name="Meier-Kolthoff J.P."/>
            <person name="Ohm R.A."/>
            <person name="Otillar R.P."/>
            <person name="Pangilinan J."/>
            <person name="Peng Y."/>
            <person name="Rokas A."/>
            <person name="Rosa C.A."/>
            <person name="Scheuner C."/>
            <person name="Sibirny A.A."/>
            <person name="Slot J.C."/>
            <person name="Stielow J.B."/>
            <person name="Sun H."/>
            <person name="Kurtzman C.P."/>
            <person name="Blackwell M."/>
            <person name="Grigoriev I.V."/>
            <person name="Jeffries T.W."/>
        </authorList>
    </citation>
    <scope>NUCLEOTIDE SEQUENCE [LARGE SCALE GENOMIC DNA]</scope>
    <source>
        <strain evidence="10">NRRL Y-2460</strain>
    </source>
</reference>
<dbReference type="InterPro" id="IPR056916">
    <property type="entry name" value="NTS_TR130"/>
</dbReference>
<evidence type="ECO:0000259" key="6">
    <source>
        <dbReference type="Pfam" id="PF23036"/>
    </source>
</evidence>
<dbReference type="OrthoDB" id="10256906at2759"/>
<evidence type="ECO:0000313" key="9">
    <source>
        <dbReference type="EMBL" id="ODV98379.1"/>
    </source>
</evidence>
<dbReference type="Pfam" id="PF12584">
    <property type="entry name" value="TRAPPC10"/>
    <property type="match status" value="1"/>
</dbReference>
<name>A0A1E4U319_PACTA</name>
<dbReference type="GO" id="GO:1990071">
    <property type="term" value="C:TRAPPII protein complex"/>
    <property type="evidence" value="ECO:0007669"/>
    <property type="project" value="InterPro"/>
</dbReference>
<evidence type="ECO:0000256" key="2">
    <source>
        <dbReference type="ARBA" id="ARBA00022448"/>
    </source>
</evidence>
<feature type="domain" description="Trs130 NTS" evidence="8">
    <location>
        <begin position="358"/>
        <end position="591"/>
    </location>
</feature>
<evidence type="ECO:0008006" key="11">
    <source>
        <dbReference type="Google" id="ProtNLM"/>
    </source>
</evidence>
<evidence type="ECO:0000256" key="4">
    <source>
        <dbReference type="SAM" id="MobiDB-lite"/>
    </source>
</evidence>
<comment type="subcellular location">
    <subcellularLocation>
        <location evidence="1">Golgi apparatus</location>
    </subcellularLocation>
</comment>
<feature type="compositionally biased region" description="Acidic residues" evidence="4">
    <location>
        <begin position="1354"/>
        <end position="1378"/>
    </location>
</feature>